<comment type="caution">
    <text evidence="12">The sequence shown here is derived from an EMBL/GenBank/DDBJ whole genome shotgun (WGS) entry which is preliminary data.</text>
</comment>
<keyword evidence="5 8" id="KW-0658">Purine biosynthesis</keyword>
<keyword evidence="13" id="KW-1185">Reference proteome</keyword>
<keyword evidence="4 8" id="KW-0547">Nucleotide-binding</keyword>
<feature type="domain" description="PurM-like C-terminal" evidence="10">
    <location>
        <begin position="436"/>
        <end position="588"/>
    </location>
</feature>
<feature type="binding site" evidence="8">
    <location>
        <position position="332"/>
    </location>
    <ligand>
        <name>substrate</name>
    </ligand>
</feature>
<evidence type="ECO:0000256" key="7">
    <source>
        <dbReference type="ARBA" id="ARBA00022842"/>
    </source>
</evidence>
<evidence type="ECO:0000259" key="11">
    <source>
        <dbReference type="Pfam" id="PF18072"/>
    </source>
</evidence>
<evidence type="ECO:0000313" key="12">
    <source>
        <dbReference type="EMBL" id="PWR73704.1"/>
    </source>
</evidence>
<evidence type="ECO:0000256" key="5">
    <source>
        <dbReference type="ARBA" id="ARBA00022755"/>
    </source>
</evidence>
<dbReference type="InterPro" id="IPR016188">
    <property type="entry name" value="PurM-like_N"/>
</dbReference>
<organism evidence="12 13">
    <name type="scientific">Methanospirillum lacunae</name>
    <dbReference type="NCBI Taxonomy" id="668570"/>
    <lineage>
        <taxon>Archaea</taxon>
        <taxon>Methanobacteriati</taxon>
        <taxon>Methanobacteriota</taxon>
        <taxon>Stenosarchaea group</taxon>
        <taxon>Methanomicrobia</taxon>
        <taxon>Methanomicrobiales</taxon>
        <taxon>Methanospirillaceae</taxon>
        <taxon>Methanospirillum</taxon>
    </lineage>
</organism>
<dbReference type="AlphaFoldDB" id="A0A2V2MZZ4"/>
<feature type="binding site" evidence="8">
    <location>
        <position position="309"/>
    </location>
    <ligand>
        <name>Mg(2+)</name>
        <dbReference type="ChEBI" id="CHEBI:18420"/>
        <label>1</label>
    </ligand>
</feature>
<gene>
    <name evidence="8" type="primary">purL</name>
    <name evidence="12" type="ORF">DK846_00595</name>
</gene>
<evidence type="ECO:0000256" key="6">
    <source>
        <dbReference type="ARBA" id="ARBA00022840"/>
    </source>
</evidence>
<evidence type="ECO:0000256" key="2">
    <source>
        <dbReference type="ARBA" id="ARBA00022598"/>
    </source>
</evidence>
<feature type="binding site" evidence="8">
    <location>
        <position position="771"/>
    </location>
    <ligand>
        <name>ATP</name>
        <dbReference type="ChEBI" id="CHEBI:30616"/>
    </ligand>
</feature>
<dbReference type="GO" id="GO:0006189">
    <property type="term" value="P:'de novo' IMP biosynthetic process"/>
    <property type="evidence" value="ECO:0007669"/>
    <property type="project" value="UniProtKB-UniRule"/>
</dbReference>
<dbReference type="UniPathway" id="UPA00074">
    <property type="reaction ID" value="UER00128"/>
</dbReference>
<dbReference type="InterPro" id="IPR036676">
    <property type="entry name" value="PurM-like_C_sf"/>
</dbReference>
<feature type="domain" description="PurM-like N-terminal" evidence="9">
    <location>
        <begin position="692"/>
        <end position="772"/>
    </location>
</feature>
<dbReference type="Pfam" id="PF00586">
    <property type="entry name" value="AIRS"/>
    <property type="match status" value="2"/>
</dbReference>
<sequence length="982" mass="106330">MAYVHRIEIRYKADPRLKVRTDRIRSLGIPIEELHLVDIYTISTVSKDFTQDELREIGLQLSNPVVQKFTVDEATQAYFDTAIEVGFLPGVTDNVGTTARQTIEDFTNRKFEPGEAVYTSHLYFVCGKLTPDVLNTLTSTLANPLVNRVHVKTRQEYGTSGMDRVVPFVELHELPTAEPVDLSLEEQELIQIGKEGILDPVTGQRRGPLALDLAQLHAIRDYFKAIGRIPTDVEIESLAQTWSEHCKHTIFASAMDEDVPKGLYKTFIQAATNKIRAEKGDKDICLSVFSDNSGGIIFDDEYLVTHKVETHNSPSALDPFGGALTGIVGVNRDTIGFGLGAKPCINIYGFCVGDPDTNPVLFRGKDQSNPILTPRRILDGVVAGVGVGGNCSGIPTPQGFVWFDDRYCGKPLVFAGTVGVMPRKNADRNLYEKQARPGDRIVVIGGRVGKDGIHGATFSSEALDPASPVTAVQIGDPITQKKVSDVIVKEARDKGLYTSITDNGAGGISCSVAEMAKECNGCHVVLDKVPLKYPGMAPWEIWISESQERMTLAVPPEKIDELMDLLGRREVEGTVIGTFTDTGRCVVEFNGTTVMDIELSFLHDGLPVKHLKTSSSSPEASEPVPGCPENLGDTLKTMLHRKNICSKEFISIQYDHTVQGGHVLGPVQGIGRVQGVATLTKVVASSKKGVGLSQSLFPSYSEIDSYRMAIACIDTAIRGLIAIGVPLESIAILDNFCWCSSDEPERLDQLKAAVRGCYDGATGFMTPFISGKDSMFNDFSGFDADNNRVRVSVPPTLLISSIGVHPDVTKAVSLDAKIEGDLVYLIGETREELGGSEYFVQICGANSAAGTVPHIEIPAVKARYEKLTHAILHDLVASAFPVTHGGLAVALAKVAIAGRLGMDITIPGDGRSDLLLFSETLGRFVVTIAPDNKRPFERTMGPDAVLIGRVSGKNLQISGKKQILSVPVSELEAAYKKPFGGY</sequence>
<comment type="subcellular location">
    <subcellularLocation>
        <location evidence="8">Cytoplasm</location>
    </subcellularLocation>
</comment>
<dbReference type="Pfam" id="PF02769">
    <property type="entry name" value="AIRS_C"/>
    <property type="match status" value="2"/>
</dbReference>
<dbReference type="PANTHER" id="PTHR43555:SF1">
    <property type="entry name" value="PHOSPHORIBOSYLFORMYLGLYCINAMIDINE SYNTHASE SUBUNIT PURL"/>
    <property type="match status" value="1"/>
</dbReference>
<dbReference type="InterPro" id="IPR036921">
    <property type="entry name" value="PurM-like_N_sf"/>
</dbReference>
<keyword evidence="7 8" id="KW-0460">Magnesium</keyword>
<evidence type="ECO:0000256" key="3">
    <source>
        <dbReference type="ARBA" id="ARBA00022723"/>
    </source>
</evidence>
<comment type="function">
    <text evidence="8">Part of the phosphoribosylformylglycinamidine synthase complex involved in the purines biosynthetic pathway. Catalyzes the ATP-dependent conversion of formylglycinamide ribonucleotide (FGAR) and glutamine to yield formylglycinamidine ribonucleotide (FGAM) and glutamate. The FGAM synthase complex is composed of three subunits. PurQ produces an ammonia molecule by converting glutamine to glutamate. PurL transfers the ammonia molecule to FGAR to form FGAM in an ATP-dependent manner. PurS interacts with PurQ and PurL and is thought to assist in the transfer of the ammonia molecule from PurQ to PurL.</text>
</comment>
<feature type="binding site" evidence="8">
    <location>
        <position position="307"/>
    </location>
    <ligand>
        <name>ATP</name>
        <dbReference type="ChEBI" id="CHEBI:30616"/>
    </ligand>
</feature>
<feature type="domain" description="PurM-like C-terminal" evidence="10">
    <location>
        <begin position="819"/>
        <end position="953"/>
    </location>
</feature>
<feature type="binding site" evidence="8">
    <location>
        <position position="473"/>
    </location>
    <ligand>
        <name>substrate</name>
    </ligand>
</feature>
<reference evidence="12 13" key="1">
    <citation type="submission" date="2018-05" db="EMBL/GenBank/DDBJ databases">
        <title>Draft genome of Methanospirillum lacunae Ki8-1.</title>
        <authorList>
            <person name="Dueholm M.S."/>
            <person name="Nielsen P.H."/>
            <person name="Bakmann L.F."/>
            <person name="Otzen D.E."/>
        </authorList>
    </citation>
    <scope>NUCLEOTIDE SEQUENCE [LARGE SCALE GENOMIC DNA]</scope>
    <source>
        <strain evidence="12 13">Ki8-1</strain>
    </source>
</reference>
<dbReference type="OrthoDB" id="8251at2157"/>
<evidence type="ECO:0000313" key="13">
    <source>
        <dbReference type="Proteomes" id="UP000245657"/>
    </source>
</evidence>
<comment type="pathway">
    <text evidence="8">Purine metabolism; IMP biosynthesis via de novo pathway; 5-amino-1-(5-phospho-D-ribosyl)imidazole from N(2)-formyl-N(1)-(5-phospho-D-ribosyl)glycinamide: step 1/2.</text>
</comment>
<keyword evidence="6 8" id="KW-0067">ATP-binding</keyword>
<dbReference type="Gene3D" id="3.30.1330.10">
    <property type="entry name" value="PurM-like, N-terminal domain"/>
    <property type="match status" value="2"/>
</dbReference>
<comment type="caution">
    <text evidence="8">Lacks conserved residue(s) required for the propagation of feature annotation.</text>
</comment>
<dbReference type="Pfam" id="PF18072">
    <property type="entry name" value="FGAR-AT_linker"/>
    <property type="match status" value="1"/>
</dbReference>
<dbReference type="GO" id="GO:0004642">
    <property type="term" value="F:phosphoribosylformylglycinamidine synthase activity"/>
    <property type="evidence" value="ECO:0007669"/>
    <property type="project" value="UniProtKB-UniRule"/>
</dbReference>
<feature type="binding site" evidence="8">
    <location>
        <position position="502"/>
    </location>
    <ligand>
        <name>Mg(2+)</name>
        <dbReference type="ChEBI" id="CHEBI:18420"/>
        <label>2</label>
    </ligand>
</feature>
<evidence type="ECO:0000256" key="8">
    <source>
        <dbReference type="HAMAP-Rule" id="MF_00420"/>
    </source>
</evidence>
<feature type="binding site" evidence="8">
    <location>
        <begin position="545"/>
        <end position="547"/>
    </location>
    <ligand>
        <name>substrate</name>
    </ligand>
</feature>
<comment type="catalytic activity">
    <reaction evidence="8">
        <text>N(2)-formyl-N(1)-(5-phospho-beta-D-ribosyl)glycinamide + L-glutamine + ATP + H2O = 2-formamido-N(1)-(5-O-phospho-beta-D-ribosyl)acetamidine + L-glutamate + ADP + phosphate + H(+)</text>
        <dbReference type="Rhea" id="RHEA:17129"/>
        <dbReference type="ChEBI" id="CHEBI:15377"/>
        <dbReference type="ChEBI" id="CHEBI:15378"/>
        <dbReference type="ChEBI" id="CHEBI:29985"/>
        <dbReference type="ChEBI" id="CHEBI:30616"/>
        <dbReference type="ChEBI" id="CHEBI:43474"/>
        <dbReference type="ChEBI" id="CHEBI:58359"/>
        <dbReference type="ChEBI" id="CHEBI:147286"/>
        <dbReference type="ChEBI" id="CHEBI:147287"/>
        <dbReference type="ChEBI" id="CHEBI:456216"/>
        <dbReference type="EC" id="6.3.5.3"/>
    </reaction>
</comment>
<evidence type="ECO:0000259" key="10">
    <source>
        <dbReference type="Pfam" id="PF02769"/>
    </source>
</evidence>
<feature type="active site" description="Proton acceptor" evidence="8">
    <location>
        <position position="311"/>
    </location>
</feature>
<evidence type="ECO:0000259" key="9">
    <source>
        <dbReference type="Pfam" id="PF00586"/>
    </source>
</evidence>
<feature type="binding site" evidence="8">
    <location>
        <position position="774"/>
    </location>
    <ligand>
        <name>substrate</name>
    </ligand>
</feature>
<evidence type="ECO:0000256" key="1">
    <source>
        <dbReference type="ARBA" id="ARBA00022490"/>
    </source>
</evidence>
<feature type="domain" description="PurM-like N-terminal" evidence="9">
    <location>
        <begin position="296"/>
        <end position="421"/>
    </location>
</feature>
<keyword evidence="1 8" id="KW-0963">Cytoplasm</keyword>
<dbReference type="EC" id="6.3.5.3" evidence="8"/>
<feature type="active site" evidence="8">
    <location>
        <position position="245"/>
    </location>
</feature>
<dbReference type="GO" id="GO:0005737">
    <property type="term" value="C:cytoplasm"/>
    <property type="evidence" value="ECO:0007669"/>
    <property type="project" value="UniProtKB-SubCell"/>
</dbReference>
<evidence type="ECO:0000256" key="4">
    <source>
        <dbReference type="ARBA" id="ARBA00022741"/>
    </source>
</evidence>
<dbReference type="GeneID" id="97549022"/>
<protein>
    <recommendedName>
        <fullName evidence="8">Phosphoribosylformylglycinamidine synthase subunit PurL</fullName>
        <shortName evidence="8">FGAM synthase</shortName>
        <ecNumber evidence="8">6.3.5.3</ecNumber>
    </recommendedName>
    <alternativeName>
        <fullName evidence="8">Formylglycinamide ribonucleotide amidotransferase subunit II</fullName>
        <shortName evidence="8">FGAR amidotransferase II</shortName>
        <shortName evidence="8">FGAR-AT II</shortName>
    </alternativeName>
    <alternativeName>
        <fullName evidence="8">Glutamine amidotransferase PurL</fullName>
    </alternativeName>
    <alternativeName>
        <fullName evidence="8">Phosphoribosylformylglycinamidine synthase subunit II</fullName>
    </alternativeName>
</protein>
<dbReference type="RefSeq" id="WP_109966985.1">
    <property type="nucleotide sequence ID" value="NZ_CP176093.1"/>
</dbReference>
<dbReference type="InterPro" id="IPR041609">
    <property type="entry name" value="PurL_linker"/>
</dbReference>
<dbReference type="GO" id="GO:0000287">
    <property type="term" value="F:magnesium ion binding"/>
    <property type="evidence" value="ECO:0007669"/>
    <property type="project" value="UniProtKB-UniRule"/>
</dbReference>
<accession>A0A2V2MZZ4</accession>
<dbReference type="SUPFAM" id="SSF56042">
    <property type="entry name" value="PurM C-terminal domain-like"/>
    <property type="match status" value="2"/>
</dbReference>
<dbReference type="HAMAP" id="MF_00420">
    <property type="entry name" value="PurL_2"/>
    <property type="match status" value="1"/>
</dbReference>
<comment type="subunit">
    <text evidence="8">Monomer. Part of the FGAM synthase complex composed of 1 PurL, 1 PurQ and 2 PurS subunits.</text>
</comment>
<feature type="binding site" evidence="8">
    <location>
        <position position="734"/>
    </location>
    <ligand>
        <name>ATP</name>
        <dbReference type="ChEBI" id="CHEBI:30616"/>
    </ligand>
</feature>
<feature type="domain" description="Phosphoribosylformylglycinamidine synthase linker" evidence="11">
    <location>
        <begin position="206"/>
        <end position="248"/>
    </location>
</feature>
<dbReference type="InterPro" id="IPR010918">
    <property type="entry name" value="PurM-like_C_dom"/>
</dbReference>
<proteinExistence type="inferred from homology"/>
<dbReference type="CDD" id="cd02203">
    <property type="entry name" value="PurL_repeat1"/>
    <property type="match status" value="1"/>
</dbReference>
<dbReference type="PANTHER" id="PTHR43555">
    <property type="entry name" value="PHOSPHORIBOSYLFORMYLGLYCINAMIDINE SYNTHASE SUBUNIT PURL"/>
    <property type="match status" value="1"/>
</dbReference>
<dbReference type="GO" id="GO:0005524">
    <property type="term" value="F:ATP binding"/>
    <property type="evidence" value="ECO:0007669"/>
    <property type="project" value="UniProtKB-UniRule"/>
</dbReference>
<comment type="similarity">
    <text evidence="8">Belongs to the FGAMS family.</text>
</comment>
<name>A0A2V2MZZ4_9EURY</name>
<dbReference type="InterPro" id="IPR010074">
    <property type="entry name" value="PRibForGlyAmidine_synth_PurL"/>
</dbReference>
<dbReference type="Proteomes" id="UP000245657">
    <property type="component" value="Unassembled WGS sequence"/>
</dbReference>
<keyword evidence="2 8" id="KW-0436">Ligase</keyword>
<dbReference type="Gene3D" id="3.90.650.10">
    <property type="entry name" value="PurM-like C-terminal domain"/>
    <property type="match status" value="2"/>
</dbReference>
<dbReference type="CDD" id="cd02204">
    <property type="entry name" value="PurL_repeat2"/>
    <property type="match status" value="1"/>
</dbReference>
<feature type="binding site" evidence="8">
    <location>
        <position position="333"/>
    </location>
    <ligand>
        <name>Mg(2+)</name>
        <dbReference type="ChEBI" id="CHEBI:18420"/>
        <label>2</label>
    </ligand>
</feature>
<dbReference type="SUPFAM" id="SSF55326">
    <property type="entry name" value="PurM N-terminal domain-like"/>
    <property type="match status" value="2"/>
</dbReference>
<keyword evidence="3 8" id="KW-0479">Metal-binding</keyword>
<dbReference type="EMBL" id="QGMY01000002">
    <property type="protein sequence ID" value="PWR73704.1"/>
    <property type="molecule type" value="Genomic_DNA"/>
</dbReference>